<reference evidence="1" key="1">
    <citation type="submission" date="2017-07" db="EMBL/GenBank/DDBJ databases">
        <authorList>
            <person name="Mikheyev A."/>
            <person name="Grau M."/>
        </authorList>
    </citation>
    <scope>NUCLEOTIDE SEQUENCE</scope>
    <source>
        <tissue evidence="1">Venom_gland</tissue>
    </source>
</reference>
<protein>
    <submittedName>
        <fullName evidence="1">Uncharacterized protein</fullName>
    </submittedName>
</protein>
<name>A0A2D4JCT5_MICLE</name>
<reference evidence="1" key="2">
    <citation type="submission" date="2017-11" db="EMBL/GenBank/DDBJ databases">
        <title>Coralsnake Venomics: Analyses of Venom Gland Transcriptomes and Proteomes of Six Brazilian Taxa.</title>
        <authorList>
            <person name="Aird S.D."/>
            <person name="Jorge da Silva N."/>
            <person name="Qiu L."/>
            <person name="Villar-Briones A."/>
            <person name="Aparecida-Saddi V."/>
            <person name="Campos-Telles M.P."/>
            <person name="Grau M."/>
            <person name="Mikheyev A.S."/>
        </authorList>
    </citation>
    <scope>NUCLEOTIDE SEQUENCE</scope>
    <source>
        <tissue evidence="1">Venom_gland</tissue>
    </source>
</reference>
<dbReference type="AlphaFoldDB" id="A0A2D4JCT5"/>
<dbReference type="EMBL" id="IACK01162444">
    <property type="protein sequence ID" value="LAA94312.1"/>
    <property type="molecule type" value="Transcribed_RNA"/>
</dbReference>
<proteinExistence type="predicted"/>
<evidence type="ECO:0000313" key="1">
    <source>
        <dbReference type="EMBL" id="LAA94312.1"/>
    </source>
</evidence>
<accession>A0A2D4JCT5</accession>
<organism evidence="1">
    <name type="scientific">Micrurus lemniscatus lemniscatus</name>
    <dbReference type="NCBI Taxonomy" id="129467"/>
    <lineage>
        <taxon>Eukaryota</taxon>
        <taxon>Metazoa</taxon>
        <taxon>Chordata</taxon>
        <taxon>Craniata</taxon>
        <taxon>Vertebrata</taxon>
        <taxon>Euteleostomi</taxon>
        <taxon>Lepidosauria</taxon>
        <taxon>Squamata</taxon>
        <taxon>Bifurcata</taxon>
        <taxon>Unidentata</taxon>
        <taxon>Episquamata</taxon>
        <taxon>Toxicofera</taxon>
        <taxon>Serpentes</taxon>
        <taxon>Colubroidea</taxon>
        <taxon>Elapidae</taxon>
        <taxon>Elapinae</taxon>
        <taxon>Micrurus</taxon>
    </lineage>
</organism>
<sequence length="115" mass="12383">MRLLGGCASSDNEKPTLTQLWHDRMALGFGPSGSGDLSCLSLNGMAFSQTELGHKVGVYRNLQLFLYEEVVTLGGGALIHLLDQLCPFLAWEALLTVTDALVTSHTAMCFTASYS</sequence>